<organism evidence="2 3">
    <name type="scientific">Romeriopsis navalis LEGE 11480</name>
    <dbReference type="NCBI Taxonomy" id="2777977"/>
    <lineage>
        <taxon>Bacteria</taxon>
        <taxon>Bacillati</taxon>
        <taxon>Cyanobacteriota</taxon>
        <taxon>Cyanophyceae</taxon>
        <taxon>Leptolyngbyales</taxon>
        <taxon>Leptolyngbyaceae</taxon>
        <taxon>Romeriopsis</taxon>
        <taxon>Romeriopsis navalis</taxon>
    </lineage>
</organism>
<accession>A0A928VNZ2</accession>
<keyword evidence="1" id="KW-0472">Membrane</keyword>
<reference evidence="2" key="1">
    <citation type="submission" date="2020-10" db="EMBL/GenBank/DDBJ databases">
        <authorList>
            <person name="Castelo-Branco R."/>
            <person name="Eusebio N."/>
            <person name="Adriana R."/>
            <person name="Vieira A."/>
            <person name="Brugerolle De Fraissinette N."/>
            <person name="Rezende De Castro R."/>
            <person name="Schneider M.P."/>
            <person name="Vasconcelos V."/>
            <person name="Leao P.N."/>
        </authorList>
    </citation>
    <scope>NUCLEOTIDE SEQUENCE</scope>
    <source>
        <strain evidence="2">LEGE 11480</strain>
    </source>
</reference>
<comment type="caution">
    <text evidence="2">The sequence shown here is derived from an EMBL/GenBank/DDBJ whole genome shotgun (WGS) entry which is preliminary data.</text>
</comment>
<dbReference type="AlphaFoldDB" id="A0A928VNZ2"/>
<name>A0A928VNZ2_9CYAN</name>
<gene>
    <name evidence="2" type="ORF">IQ266_18865</name>
</gene>
<protein>
    <submittedName>
        <fullName evidence="2">Uncharacterized protein</fullName>
    </submittedName>
</protein>
<keyword evidence="1" id="KW-1133">Transmembrane helix</keyword>
<feature type="transmembrane region" description="Helical" evidence="1">
    <location>
        <begin position="36"/>
        <end position="63"/>
    </location>
</feature>
<sequence>MTTTLQTEPTTEFRQDIEPVTEPTYQSDAHLGEKMLLLIMGGGVGYISVFFGFLPGAIAGFSLTAATAASIRSRGQTILQSSAYATTGLLEVMADISGGATDLLENKVRPIVAMSAKTVQEHAGLLSDEEKDVITSRQGQEVKSETSVIELIIGSPKRPNNCAILARKTSGKTTLVHGVIHHLLGSTTENIVLAGDPNIGTANDDNPPRWGGMPLYQRGIDNPENLIQHHRTFADEQDIYSALIACGDLYHQRKAVNADRYAKGKRPKKFTPVYLFIDEFQTFVGALEDDQIERVNKVFGELIRAAKYQVFFFPILHNDKADKGINTANLAGVNLLLLGSVIDVVKTDATLRNSAQRFTDDFLALIANKRRDYDARFGPAISQKSLGVIHLVDGFTSSDGTEFKPGPHLLRVPNYADYVGVIHDFSGLVETTAVPQDEPPAPTEPPNEIDALIPEFEEWLIAHAGHFEPGKDYSLTKFSEAAIELGWGKRRYASDPHYRFNRELCNQLGGRIDPHMILENLQV</sequence>
<proteinExistence type="predicted"/>
<evidence type="ECO:0000313" key="2">
    <source>
        <dbReference type="EMBL" id="MBE9031800.1"/>
    </source>
</evidence>
<evidence type="ECO:0000256" key="1">
    <source>
        <dbReference type="SAM" id="Phobius"/>
    </source>
</evidence>
<keyword evidence="3" id="KW-1185">Reference proteome</keyword>
<dbReference type="Proteomes" id="UP000625316">
    <property type="component" value="Unassembled WGS sequence"/>
</dbReference>
<dbReference type="EMBL" id="JADEXQ010000076">
    <property type="protein sequence ID" value="MBE9031800.1"/>
    <property type="molecule type" value="Genomic_DNA"/>
</dbReference>
<keyword evidence="1" id="KW-0812">Transmembrane</keyword>
<dbReference type="RefSeq" id="WP_264326628.1">
    <property type="nucleotide sequence ID" value="NZ_JADEXQ010000076.1"/>
</dbReference>
<evidence type="ECO:0000313" key="3">
    <source>
        <dbReference type="Proteomes" id="UP000625316"/>
    </source>
</evidence>